<dbReference type="AlphaFoldDB" id="A0A1G9J446"/>
<reference evidence="3" key="1">
    <citation type="submission" date="2016-10" db="EMBL/GenBank/DDBJ databases">
        <authorList>
            <person name="Varghese N."/>
            <person name="Submissions S."/>
        </authorList>
    </citation>
    <scope>NUCLEOTIDE SEQUENCE [LARGE SCALE GENOMIC DNA]</scope>
    <source>
        <strain evidence="3">CGMCC 4.3147</strain>
    </source>
</reference>
<sequence>MSDQYGSDITQYGTPEAPGDFRRAVNSTPVVGSATSLAENIYGTVAGDDRLSSAAGIPGDIAGIAMQGLLAVRDPIYALVNAGLGFLIELIDPLQELMDSVAGDKDEMARQGEVWGQVGEALGALSGETGDAVRGNLTGWSGQAADAGYNQLNAIEAAIMAASQEALSVQTLLGWAQALAEAIEGCIRSIVAELLSWLVTRGLIALANSAWSFGASVATFILGAAAKGFAMFTRAMQWVQKSVKVFSKLATVMLKFLGKNPFRGINPANGFELAGKGLWLGVLKNVGVKAGTGLLQGRGTAQNTAKGAGKNAIAGAMADTSGATGAPVTVDLASLETTAGSFDGLATNAGSIQNVAQEASVAQMTWGLTGAFGFEEAYRDNTEGLAEAITAIEGALGGSAIQLRGTAADYQAADDEAAAELNRILQEFGS</sequence>
<dbReference type="Proteomes" id="UP000198662">
    <property type="component" value="Unassembled WGS sequence"/>
</dbReference>
<proteinExistence type="predicted"/>
<dbReference type="EMBL" id="FNGF01000005">
    <property type="protein sequence ID" value="SDL31993.1"/>
    <property type="molecule type" value="Genomic_DNA"/>
</dbReference>
<evidence type="ECO:0008006" key="4">
    <source>
        <dbReference type="Google" id="ProtNLM"/>
    </source>
</evidence>
<feature type="compositionally biased region" description="Polar residues" evidence="1">
    <location>
        <begin position="1"/>
        <end position="13"/>
    </location>
</feature>
<dbReference type="OrthoDB" id="5189652at2"/>
<dbReference type="STRING" id="380244.SAMN05216298_3394"/>
<keyword evidence="3" id="KW-1185">Reference proteome</keyword>
<evidence type="ECO:0000313" key="2">
    <source>
        <dbReference type="EMBL" id="SDL31993.1"/>
    </source>
</evidence>
<organism evidence="2 3">
    <name type="scientific">Glycomyces sambucus</name>
    <dbReference type="NCBI Taxonomy" id="380244"/>
    <lineage>
        <taxon>Bacteria</taxon>
        <taxon>Bacillati</taxon>
        <taxon>Actinomycetota</taxon>
        <taxon>Actinomycetes</taxon>
        <taxon>Glycomycetales</taxon>
        <taxon>Glycomycetaceae</taxon>
        <taxon>Glycomyces</taxon>
    </lineage>
</organism>
<dbReference type="RefSeq" id="WP_091051676.1">
    <property type="nucleotide sequence ID" value="NZ_FNGF01000005.1"/>
</dbReference>
<gene>
    <name evidence="2" type="ORF">SAMN05216298_3394</name>
</gene>
<name>A0A1G9J446_9ACTN</name>
<protein>
    <recommendedName>
        <fullName evidence="4">WXG100 family type VII secretion target</fullName>
    </recommendedName>
</protein>
<feature type="region of interest" description="Disordered" evidence="1">
    <location>
        <begin position="1"/>
        <end position="21"/>
    </location>
</feature>
<evidence type="ECO:0000313" key="3">
    <source>
        <dbReference type="Proteomes" id="UP000198662"/>
    </source>
</evidence>
<accession>A0A1G9J446</accession>
<evidence type="ECO:0000256" key="1">
    <source>
        <dbReference type="SAM" id="MobiDB-lite"/>
    </source>
</evidence>